<keyword evidence="5 7" id="KW-1133">Transmembrane helix</keyword>
<dbReference type="InterPro" id="IPR004680">
    <property type="entry name" value="Cit_transptr-like_dom"/>
</dbReference>
<dbReference type="GO" id="GO:0005886">
    <property type="term" value="C:plasma membrane"/>
    <property type="evidence" value="ECO:0007669"/>
    <property type="project" value="TreeGrafter"/>
</dbReference>
<reference evidence="9" key="1">
    <citation type="submission" date="2018-05" db="EMBL/GenBank/DDBJ databases">
        <authorList>
            <person name="Lanie J.A."/>
            <person name="Ng W.-L."/>
            <person name="Kazmierczak K.M."/>
            <person name="Andrzejewski T.M."/>
            <person name="Davidsen T.M."/>
            <person name="Wayne K.J."/>
            <person name="Tettelin H."/>
            <person name="Glass J.I."/>
            <person name="Rusch D."/>
            <person name="Podicherti R."/>
            <person name="Tsui H.-C.T."/>
            <person name="Winkler M.E."/>
        </authorList>
    </citation>
    <scope>NUCLEOTIDE SEQUENCE</scope>
</reference>
<feature type="transmembrane region" description="Helical" evidence="7">
    <location>
        <begin position="109"/>
        <end position="134"/>
    </location>
</feature>
<name>A0A382SC55_9ZZZZ</name>
<keyword evidence="4" id="KW-0677">Repeat</keyword>
<feature type="transmembrane region" description="Helical" evidence="7">
    <location>
        <begin position="155"/>
        <end position="174"/>
    </location>
</feature>
<protein>
    <recommendedName>
        <fullName evidence="8">Citrate transporter-like domain-containing protein</fullName>
    </recommendedName>
</protein>
<feature type="transmembrane region" description="Helical" evidence="7">
    <location>
        <begin position="63"/>
        <end position="81"/>
    </location>
</feature>
<accession>A0A382SC55</accession>
<dbReference type="AlphaFoldDB" id="A0A382SC55"/>
<feature type="transmembrane region" description="Helical" evidence="7">
    <location>
        <begin position="194"/>
        <end position="214"/>
    </location>
</feature>
<proteinExistence type="predicted"/>
<dbReference type="InterPro" id="IPR051679">
    <property type="entry name" value="DASS-Related_Transporters"/>
</dbReference>
<keyword evidence="6 7" id="KW-0472">Membrane</keyword>
<dbReference type="Pfam" id="PF03600">
    <property type="entry name" value="CitMHS"/>
    <property type="match status" value="1"/>
</dbReference>
<keyword evidence="3 7" id="KW-0812">Transmembrane</keyword>
<feature type="domain" description="Citrate transporter-like" evidence="8">
    <location>
        <begin position="14"/>
        <end position="147"/>
    </location>
</feature>
<evidence type="ECO:0000256" key="1">
    <source>
        <dbReference type="ARBA" id="ARBA00004141"/>
    </source>
</evidence>
<comment type="subcellular location">
    <subcellularLocation>
        <location evidence="1">Membrane</location>
        <topology evidence="1">Multi-pass membrane protein</topology>
    </subcellularLocation>
</comment>
<sequence>MLDHPPVPLEGMGRKASVVLGVIGGIVGLAAAGVMPIVASAIIGVAVLFATGCLKPKDGYASVEWNILVLIYGMLTLGLAMKSSGASSMMAEALSTGALAYAPQELRPFLLLAALYLTTAVLTEILSNNATIVIMAPISLELASRINLAAEDARAFLIATCIAASASFTTPIGYQTNTYVYSVGGYRFSDFVKIGLPLNLLYFVSSVIMIACYWRYPPFEGGIGSLFQ</sequence>
<evidence type="ECO:0000256" key="6">
    <source>
        <dbReference type="ARBA" id="ARBA00023136"/>
    </source>
</evidence>
<evidence type="ECO:0000256" key="4">
    <source>
        <dbReference type="ARBA" id="ARBA00022737"/>
    </source>
</evidence>
<evidence type="ECO:0000256" key="2">
    <source>
        <dbReference type="ARBA" id="ARBA00022448"/>
    </source>
</evidence>
<evidence type="ECO:0000256" key="7">
    <source>
        <dbReference type="SAM" id="Phobius"/>
    </source>
</evidence>
<dbReference type="GO" id="GO:0055085">
    <property type="term" value="P:transmembrane transport"/>
    <property type="evidence" value="ECO:0007669"/>
    <property type="project" value="InterPro"/>
</dbReference>
<evidence type="ECO:0000256" key="3">
    <source>
        <dbReference type="ARBA" id="ARBA00022692"/>
    </source>
</evidence>
<evidence type="ECO:0000256" key="5">
    <source>
        <dbReference type="ARBA" id="ARBA00022989"/>
    </source>
</evidence>
<evidence type="ECO:0000313" key="9">
    <source>
        <dbReference type="EMBL" id="SVD07433.1"/>
    </source>
</evidence>
<organism evidence="9">
    <name type="scientific">marine metagenome</name>
    <dbReference type="NCBI Taxonomy" id="408172"/>
    <lineage>
        <taxon>unclassified sequences</taxon>
        <taxon>metagenomes</taxon>
        <taxon>ecological metagenomes</taxon>
    </lineage>
</organism>
<gene>
    <name evidence="9" type="ORF">METZ01_LOCUS360287</name>
</gene>
<dbReference type="PANTHER" id="PTHR43652:SF2">
    <property type="entry name" value="BASIC AMINO ACID ANTIPORTER YFCC-RELATED"/>
    <property type="match status" value="1"/>
</dbReference>
<dbReference type="EMBL" id="UINC01127971">
    <property type="protein sequence ID" value="SVD07433.1"/>
    <property type="molecule type" value="Genomic_DNA"/>
</dbReference>
<dbReference type="PANTHER" id="PTHR43652">
    <property type="entry name" value="BASIC AMINO ACID ANTIPORTER YFCC-RELATED"/>
    <property type="match status" value="1"/>
</dbReference>
<feature type="transmembrane region" description="Helical" evidence="7">
    <location>
        <begin position="20"/>
        <end position="51"/>
    </location>
</feature>
<evidence type="ECO:0000259" key="8">
    <source>
        <dbReference type="Pfam" id="PF03600"/>
    </source>
</evidence>
<keyword evidence="2" id="KW-0813">Transport</keyword>